<organism evidence="2">
    <name type="scientific">uncultured Thermomicrobiales bacterium</name>
    <dbReference type="NCBI Taxonomy" id="1645740"/>
    <lineage>
        <taxon>Bacteria</taxon>
        <taxon>Pseudomonadati</taxon>
        <taxon>Thermomicrobiota</taxon>
        <taxon>Thermomicrobia</taxon>
        <taxon>Thermomicrobiales</taxon>
        <taxon>environmental samples</taxon>
    </lineage>
</organism>
<evidence type="ECO:0000313" key="2">
    <source>
        <dbReference type="EMBL" id="CAA9585907.1"/>
    </source>
</evidence>
<name>A0A6J4VQP4_9BACT</name>
<gene>
    <name evidence="2" type="ORF">AVDCRST_MAG87-3951</name>
</gene>
<protein>
    <submittedName>
        <fullName evidence="2">Uncharacterized protein</fullName>
    </submittedName>
</protein>
<sequence length="69" mass="7626">ALACGTGAAPCSPGPRGRRFPTRSRERRSPRASDSARELRRPRPDPSKQRLDVVRRFPARFDPPGDSGI</sequence>
<reference evidence="2" key="1">
    <citation type="submission" date="2020-02" db="EMBL/GenBank/DDBJ databases">
        <authorList>
            <person name="Meier V. D."/>
        </authorList>
    </citation>
    <scope>NUCLEOTIDE SEQUENCE</scope>
    <source>
        <strain evidence="2">AVDCRST_MAG87</strain>
    </source>
</reference>
<dbReference type="EMBL" id="CADCWJ010000869">
    <property type="protein sequence ID" value="CAA9585907.1"/>
    <property type="molecule type" value="Genomic_DNA"/>
</dbReference>
<feature type="region of interest" description="Disordered" evidence="1">
    <location>
        <begin position="1"/>
        <end position="69"/>
    </location>
</feature>
<feature type="compositionally biased region" description="Basic and acidic residues" evidence="1">
    <location>
        <begin position="23"/>
        <end position="55"/>
    </location>
</feature>
<accession>A0A6J4VQP4</accession>
<feature type="non-terminal residue" evidence="2">
    <location>
        <position position="69"/>
    </location>
</feature>
<feature type="non-terminal residue" evidence="2">
    <location>
        <position position="1"/>
    </location>
</feature>
<evidence type="ECO:0000256" key="1">
    <source>
        <dbReference type="SAM" id="MobiDB-lite"/>
    </source>
</evidence>
<dbReference type="AlphaFoldDB" id="A0A6J4VQP4"/>
<proteinExistence type="predicted"/>